<dbReference type="AlphaFoldDB" id="W7DMU0"/>
<dbReference type="PANTHER" id="PTHR36039:SF2">
    <property type="entry name" value="RNA LIGASE_CYCLIC NUCLEOTIDE PHOSPHODIESTERASE FAMILY PROTEIN"/>
    <property type="match status" value="1"/>
</dbReference>
<dbReference type="RefSeq" id="WP_036063245.1">
    <property type="nucleotide sequence ID" value="NZ_AODM01000024.1"/>
</dbReference>
<dbReference type="EMBL" id="AODM01000024">
    <property type="protein sequence ID" value="EUJ58820.1"/>
    <property type="molecule type" value="Genomic_DNA"/>
</dbReference>
<dbReference type="Gene3D" id="3.90.1140.10">
    <property type="entry name" value="Cyclic phosphodiesterase"/>
    <property type="match status" value="1"/>
</dbReference>
<name>W7DMU0_9LIST</name>
<accession>W7DMU0</accession>
<dbReference type="InterPro" id="IPR009097">
    <property type="entry name" value="Cyclic_Pdiesterase"/>
</dbReference>
<organism evidence="1 2">
    <name type="scientific">Listeria fleischmannii FSL S10-1203</name>
    <dbReference type="NCBI Taxonomy" id="1265822"/>
    <lineage>
        <taxon>Bacteria</taxon>
        <taxon>Bacillati</taxon>
        <taxon>Bacillota</taxon>
        <taxon>Bacilli</taxon>
        <taxon>Bacillales</taxon>
        <taxon>Listeriaceae</taxon>
        <taxon>Listeria</taxon>
    </lineage>
</organism>
<proteinExistence type="predicted"/>
<comment type="caution">
    <text evidence="1">The sequence shown here is derived from an EMBL/GenBank/DDBJ whole genome shotgun (WGS) entry which is preliminary data.</text>
</comment>
<gene>
    <name evidence="1" type="ORF">MCOL2_07776</name>
</gene>
<dbReference type="PANTHER" id="PTHR36039">
    <property type="match status" value="1"/>
</dbReference>
<sequence>MYAIIALFDEPTEQKIKAIWYDLKRRGMSNYVDDMRHRLPHITIATYESLHHPQLVNKLIHFYKGQYEMNVEFHAVGSFLKSGVVFLAPTITKELLALHEKHHLMFDDYNHNPASHYLPGKWTPHTTLSSHLAAEKLGHVFQYSVKLAPIKGKITSIALIESIQGNRVEIIFRKRLKKNLKRRCYV</sequence>
<dbReference type="SUPFAM" id="SSF55144">
    <property type="entry name" value="LigT-like"/>
    <property type="match status" value="1"/>
</dbReference>
<dbReference type="Pfam" id="PF13563">
    <property type="entry name" value="2_5_RNA_ligase2"/>
    <property type="match status" value="1"/>
</dbReference>
<dbReference type="PATRIC" id="fig|1265822.4.peg.1589"/>
<evidence type="ECO:0000313" key="2">
    <source>
        <dbReference type="Proteomes" id="UP000019241"/>
    </source>
</evidence>
<evidence type="ECO:0000313" key="1">
    <source>
        <dbReference type="EMBL" id="EUJ58820.1"/>
    </source>
</evidence>
<dbReference type="Proteomes" id="UP000019241">
    <property type="component" value="Unassembled WGS sequence"/>
</dbReference>
<reference evidence="1 2" key="1">
    <citation type="submission" date="2012-12" db="EMBL/GenBank/DDBJ databases">
        <title>Novel taxa of Listeriaceae from agricultural environments in the United States.</title>
        <authorList>
            <person name="den Bakker H.C."/>
            <person name="Allred A."/>
            <person name="Warchocki S."/>
            <person name="Wright E.M."/>
            <person name="Burrell A."/>
            <person name="Nightingale K.K."/>
            <person name="Kephart D."/>
            <person name="Wiedmann M."/>
        </authorList>
    </citation>
    <scope>NUCLEOTIDE SEQUENCE [LARGE SCALE GENOMIC DNA]</scope>
    <source>
        <strain evidence="1 2">FSL S10-1203</strain>
    </source>
</reference>
<protein>
    <submittedName>
        <fullName evidence="1">Molybdopterin biosynthesis protein moeA</fullName>
    </submittedName>
</protein>